<dbReference type="Gene3D" id="1.20.1640.10">
    <property type="entry name" value="Multidrug efflux transporter AcrB transmembrane domain"/>
    <property type="match status" value="3"/>
</dbReference>
<dbReference type="PRINTS" id="PR00702">
    <property type="entry name" value="ACRIFLAVINRP"/>
</dbReference>
<dbReference type="Pfam" id="PF00873">
    <property type="entry name" value="ACR_tran"/>
    <property type="match status" value="3"/>
</dbReference>
<feature type="transmembrane region" description="Helical" evidence="1">
    <location>
        <begin position="1148"/>
        <end position="1166"/>
    </location>
</feature>
<dbReference type="Gene3D" id="3.30.70.1440">
    <property type="entry name" value="Multidrug efflux transporter AcrB pore domain"/>
    <property type="match status" value="1"/>
</dbReference>
<dbReference type="InterPro" id="IPR001036">
    <property type="entry name" value="Acrflvin-R"/>
</dbReference>
<evidence type="ECO:0000313" key="3">
    <source>
        <dbReference type="Proteomes" id="UP000184609"/>
    </source>
</evidence>
<dbReference type="RefSeq" id="WP_073569892.1">
    <property type="nucleotide sequence ID" value="NZ_FRXN01000001.1"/>
</dbReference>
<dbReference type="SUPFAM" id="SSF82714">
    <property type="entry name" value="Multidrug efflux transporter AcrB TolC docking domain, DN and DC subdomains"/>
    <property type="match status" value="2"/>
</dbReference>
<accession>A0A1M7Z411</accession>
<dbReference type="AlphaFoldDB" id="A0A1M7Z411"/>
<keyword evidence="3" id="KW-1185">Reference proteome</keyword>
<feature type="transmembrane region" description="Helical" evidence="1">
    <location>
        <begin position="1202"/>
        <end position="1222"/>
    </location>
</feature>
<keyword evidence="1" id="KW-1133">Transmembrane helix</keyword>
<feature type="transmembrane region" description="Helical" evidence="1">
    <location>
        <begin position="417"/>
        <end position="437"/>
    </location>
</feature>
<feature type="transmembrane region" description="Helical" evidence="1">
    <location>
        <begin position="536"/>
        <end position="561"/>
    </location>
</feature>
<evidence type="ECO:0000256" key="1">
    <source>
        <dbReference type="SAM" id="Phobius"/>
    </source>
</evidence>
<feature type="transmembrane region" description="Helical" evidence="1">
    <location>
        <begin position="610"/>
        <end position="632"/>
    </location>
</feature>
<name>A0A1M7Z411_9BACT</name>
<feature type="transmembrane region" description="Helical" evidence="1">
    <location>
        <begin position="503"/>
        <end position="524"/>
    </location>
</feature>
<dbReference type="GO" id="GO:0005886">
    <property type="term" value="C:plasma membrane"/>
    <property type="evidence" value="ECO:0007669"/>
    <property type="project" value="TreeGrafter"/>
</dbReference>
<feature type="transmembrane region" description="Helical" evidence="1">
    <location>
        <begin position="365"/>
        <end position="384"/>
    </location>
</feature>
<evidence type="ECO:0000313" key="2">
    <source>
        <dbReference type="EMBL" id="SHO59564.1"/>
    </source>
</evidence>
<keyword evidence="1" id="KW-0812">Transmembrane</keyword>
<dbReference type="Proteomes" id="UP000184609">
    <property type="component" value="Unassembled WGS sequence"/>
</dbReference>
<dbReference type="Gene3D" id="3.30.2090.10">
    <property type="entry name" value="Multidrug efflux transporter AcrB TolC docking domain, DN and DC subdomains"/>
    <property type="match status" value="2"/>
</dbReference>
<gene>
    <name evidence="2" type="ORF">SAMN04488108_0202</name>
</gene>
<dbReference type="STRING" id="1073327.SAMN04488108_0202"/>
<feature type="transmembrane region" description="Helical" evidence="1">
    <location>
        <begin position="391"/>
        <end position="411"/>
    </location>
</feature>
<keyword evidence="1" id="KW-0472">Membrane</keyword>
<organism evidence="2 3">
    <name type="scientific">Algoriphagus zhangzhouensis</name>
    <dbReference type="NCBI Taxonomy" id="1073327"/>
    <lineage>
        <taxon>Bacteria</taxon>
        <taxon>Pseudomonadati</taxon>
        <taxon>Bacteroidota</taxon>
        <taxon>Cytophagia</taxon>
        <taxon>Cytophagales</taxon>
        <taxon>Cyclobacteriaceae</taxon>
        <taxon>Algoriphagus</taxon>
    </lineage>
</organism>
<dbReference type="SUPFAM" id="SSF82866">
    <property type="entry name" value="Multidrug efflux transporter AcrB transmembrane domain"/>
    <property type="match status" value="2"/>
</dbReference>
<feature type="transmembrane region" description="Helical" evidence="1">
    <location>
        <begin position="1234"/>
        <end position="1256"/>
    </location>
</feature>
<dbReference type="Gene3D" id="3.30.70.1320">
    <property type="entry name" value="Multidrug efflux transporter AcrB pore domain like"/>
    <property type="match status" value="1"/>
</dbReference>
<dbReference type="SUPFAM" id="SSF82693">
    <property type="entry name" value="Multidrug efflux transporter AcrB pore domain, PN1, PN2, PC1 and PC2 subdomains"/>
    <property type="match status" value="2"/>
</dbReference>
<protein>
    <submittedName>
        <fullName evidence="2">Cu(I)/Ag(I) efflux system membrane protein CusA/SilA</fullName>
    </submittedName>
</protein>
<dbReference type="OrthoDB" id="636130at2"/>
<feature type="transmembrane region" description="Helical" evidence="1">
    <location>
        <begin position="1103"/>
        <end position="1124"/>
    </location>
</feature>
<feature type="transmembrane region" description="Helical" evidence="1">
    <location>
        <begin position="652"/>
        <end position="674"/>
    </location>
</feature>
<feature type="transmembrane region" description="Helical" evidence="1">
    <location>
        <begin position="581"/>
        <end position="598"/>
    </location>
</feature>
<dbReference type="InterPro" id="IPR027463">
    <property type="entry name" value="AcrB_DN_DC_subdom"/>
</dbReference>
<dbReference type="PANTHER" id="PTHR32063">
    <property type="match status" value="1"/>
</dbReference>
<dbReference type="EMBL" id="FRXN01000001">
    <property type="protein sequence ID" value="SHO59564.1"/>
    <property type="molecule type" value="Genomic_DNA"/>
</dbReference>
<sequence length="1277" mass="141425">MLNSIIKYFLENKLVTVLLLLFIVAWGIATAPFNWETGLIPRDPVPVDAIPDIGENQQIVFTEWMGRSPQDVEDQITYPLTTSLLGLPGVKSVRSSSAFGFSSIYIIFDEDIEFYWSRSRVLEKLNSLPSGLLPEGVQPKLGPDATALGQVYWYTLEGRDPEGNPAGGWDLHELRSIQDYYVRYSLTAVDGVSEVASVGGYIKEYQVDVDPAALKANGVTLMDVMAAVQKSNLDVSANTIEVNKVDYFVRGLGYVENLSDLDQAVVKVANNVPIRIQDVAKVNIGPQPRNMGGILDKSGAEAVGGVVIARYGDNPLQVIEGVKAEIEKISDGLPSKTLADGTVSKVTIVPFYDRTNLIYETLGTLYEAISLQILITIIVIIVMVYNLRASLLISALLPLAVLMCFIFMKYFGVDANIVALSGIAIAIGTMVDLGIILNENILRHLEMPNDSKSKLQIVYEATTEVGGAILTAVSTTIVSFLPVFTLQAAEGKLFGPLAYTKSFALISAVIFTLLIMPAFSHWFFSFKSYKGKFSRFGNYALVVFGLVIAFTVWSWAGWVLVGYGLIHSLAFHFPEKLESRKNALIIVVTLLAVASLLTSEWMPLGVSNSYLINFGFIALLLTLVLGGFTIFIRVYPQILNWCLNNKKTFLAFPIVVLLLGASVWLGFNSVFGFIPKTLDKIGLNIRTTSFWSGLSHTFPGLGEEFMPSLNEGSFLLMPTTMPHAGVQENREVLRKLDMLVTAIPEVELVVGKAGRAETAIDPAPLTMFENTINYKSEYLTDGNGSRIRFKVNGDGQFELKNGTYFDPATMEPHLVDTSQLLEDSDGEYFRQWRSHIQSPDDIWNEIVGVIQIPGVTSSPKLQPIETRLVMLQTGMRAPMGIKVYGPDLQTIEDFGLKLEKYLKEVPSVKREAVFADRIVGKPYLELEIKRDEISRYGMNVVDVQDFIETAIGGMQLSTTVEGRERYPIRVRYAREFRDDPGAIESIQVPTPLGNYIPLGQLADITYRPGPDMIRGENSFLVGYVLLDKQDGFAEVSVVEDAQNYLQSKIDSGELVVPKGVRYVFSGSYENQIRAEKRLSIVVPLSLIVIFLILYFQFRAVSTTLFVFTGIAMAFSGGFLMLWLYGQDWFMNFSLFDIPMRELFQMKDINLSVAVWVGFIALFGIATDDGVVVASYLDQSFKAHQPTSVQEVRTAVIEAGKRRVLPCLMTTATTLLALVPILTSTGRGSDIMIPMAIPSLGGMVLELTTVFIVPTLYCWWAERKLKQNAAVFTTDQNQ</sequence>
<feature type="transmembrane region" description="Helical" evidence="1">
    <location>
        <begin position="1078"/>
        <end position="1097"/>
    </location>
</feature>
<dbReference type="GO" id="GO:0042910">
    <property type="term" value="F:xenobiotic transmembrane transporter activity"/>
    <property type="evidence" value="ECO:0007669"/>
    <property type="project" value="TreeGrafter"/>
</dbReference>
<dbReference type="Gene3D" id="3.30.70.1430">
    <property type="entry name" value="Multidrug efflux transporter AcrB pore domain"/>
    <property type="match status" value="2"/>
</dbReference>
<reference evidence="3" key="1">
    <citation type="submission" date="2016-12" db="EMBL/GenBank/DDBJ databases">
        <authorList>
            <person name="Varghese N."/>
            <person name="Submissions S."/>
        </authorList>
    </citation>
    <scope>NUCLEOTIDE SEQUENCE [LARGE SCALE GENOMIC DNA]</scope>
    <source>
        <strain evidence="3">DSM 25035</strain>
    </source>
</reference>
<proteinExistence type="predicted"/>
<dbReference type="PANTHER" id="PTHR32063:SF19">
    <property type="entry name" value="CATION EFFLUX SYSTEM PROTEIN CUSA"/>
    <property type="match status" value="1"/>
</dbReference>